<evidence type="ECO:0000313" key="4">
    <source>
        <dbReference type="Proteomes" id="UP000275910"/>
    </source>
</evidence>
<reference evidence="3 4" key="1">
    <citation type="submission" date="2018-10" db="EMBL/GenBank/DDBJ databases">
        <title>The genome of Lysobacter enzymogenes OH11.</title>
        <authorList>
            <person name="Liu F."/>
            <person name="Zhao Y."/>
            <person name="Qian G."/>
            <person name="Chen Y."/>
            <person name="Xu H."/>
        </authorList>
    </citation>
    <scope>NUCLEOTIDE SEQUENCE [LARGE SCALE GENOMIC DNA]</scope>
    <source>
        <strain evidence="3 4">OH11</strain>
    </source>
</reference>
<feature type="signal peptide" evidence="1">
    <location>
        <begin position="1"/>
        <end position="35"/>
    </location>
</feature>
<dbReference type="EMBL" id="RCTY01000013">
    <property type="protein sequence ID" value="ROU08392.1"/>
    <property type="molecule type" value="Genomic_DNA"/>
</dbReference>
<feature type="domain" description="Peptidase M61 catalytic" evidence="2">
    <location>
        <begin position="163"/>
        <end position="207"/>
    </location>
</feature>
<dbReference type="InterPro" id="IPR007963">
    <property type="entry name" value="Peptidase_M61_catalytic"/>
</dbReference>
<protein>
    <recommendedName>
        <fullName evidence="2">Peptidase M61 catalytic domain-containing protein</fullName>
    </recommendedName>
</protein>
<gene>
    <name evidence="3" type="ORF">D9T17_04805</name>
</gene>
<proteinExistence type="predicted"/>
<evidence type="ECO:0000313" key="3">
    <source>
        <dbReference type="EMBL" id="ROU08392.1"/>
    </source>
</evidence>
<sequence>MRGHARMNVSMNRSLAAAALLALAGAALAPAPARAQPPLAAQAAAAPSERVLRAGERRLRVIVENPPSRARAEELQRWLAECARAQLTAFDAFPLREATVRIRLVPRRGRDPSPVPWGQTRREDGVSVLLYVREDASGDELRADWTAVHELAHLFHPFLGDDGRWLAEGLASYYQNVLRARAGLLDGEEAWRRLDAGFRRGRAAGGDARMDEIGWSRAGTMRIYWAGAAFWLDADLSLRRERGRSLDEVLAAYSRCCLREDSRSAPQAFIAALDRAGGGGTLARVYARHAAMTGFPSLQADYAALGIESEGETLRFSREAAAVRLRAAIMGLRAAVAPRSSADGDGE</sequence>
<evidence type="ECO:0000259" key="2">
    <source>
        <dbReference type="Pfam" id="PF05299"/>
    </source>
</evidence>
<dbReference type="AlphaFoldDB" id="A0A3N2RLP2"/>
<keyword evidence="1" id="KW-0732">Signal</keyword>
<accession>A0A3N2RLP2</accession>
<feature type="chain" id="PRO_5018142463" description="Peptidase M61 catalytic domain-containing protein" evidence="1">
    <location>
        <begin position="36"/>
        <end position="347"/>
    </location>
</feature>
<organism evidence="3 4">
    <name type="scientific">Lysobacter enzymogenes</name>
    <dbReference type="NCBI Taxonomy" id="69"/>
    <lineage>
        <taxon>Bacteria</taxon>
        <taxon>Pseudomonadati</taxon>
        <taxon>Pseudomonadota</taxon>
        <taxon>Gammaproteobacteria</taxon>
        <taxon>Lysobacterales</taxon>
        <taxon>Lysobacteraceae</taxon>
        <taxon>Lysobacter</taxon>
    </lineage>
</organism>
<dbReference type="InterPro" id="IPR027268">
    <property type="entry name" value="Peptidase_M4/M1_CTD_sf"/>
</dbReference>
<comment type="caution">
    <text evidence="3">The sequence shown here is derived from an EMBL/GenBank/DDBJ whole genome shotgun (WGS) entry which is preliminary data.</text>
</comment>
<name>A0A3N2RLP2_LYSEN</name>
<dbReference type="Proteomes" id="UP000275910">
    <property type="component" value="Unassembled WGS sequence"/>
</dbReference>
<dbReference type="Gene3D" id="1.10.390.10">
    <property type="entry name" value="Neutral Protease Domain 2"/>
    <property type="match status" value="1"/>
</dbReference>
<evidence type="ECO:0000256" key="1">
    <source>
        <dbReference type="SAM" id="SignalP"/>
    </source>
</evidence>
<dbReference type="Pfam" id="PF05299">
    <property type="entry name" value="Peptidase_M61"/>
    <property type="match status" value="1"/>
</dbReference>